<sequence length="102" mass="11154">MERRSSGGKGSCLGMVAIAVVSTSVILISNRLHRRLEADLRVRILGGDGAADQQDRCPRRPRGTKKKKKVRFADDVAEPSSNSEEYRRRARSSSTAASARLA</sequence>
<dbReference type="Proteomes" id="UP000604825">
    <property type="component" value="Unassembled WGS sequence"/>
</dbReference>
<keyword evidence="2" id="KW-1133">Transmembrane helix</keyword>
<dbReference type="EMBL" id="CAJGYO010000014">
    <property type="protein sequence ID" value="CAD6266815.1"/>
    <property type="molecule type" value="Genomic_DNA"/>
</dbReference>
<name>A0A811R9H8_9POAL</name>
<keyword evidence="4" id="KW-1185">Reference proteome</keyword>
<reference evidence="3" key="1">
    <citation type="submission" date="2020-10" db="EMBL/GenBank/DDBJ databases">
        <authorList>
            <person name="Han B."/>
            <person name="Lu T."/>
            <person name="Zhao Q."/>
            <person name="Huang X."/>
            <person name="Zhao Y."/>
        </authorList>
    </citation>
    <scope>NUCLEOTIDE SEQUENCE</scope>
</reference>
<organism evidence="3 4">
    <name type="scientific">Miscanthus lutarioriparius</name>
    <dbReference type="NCBI Taxonomy" id="422564"/>
    <lineage>
        <taxon>Eukaryota</taxon>
        <taxon>Viridiplantae</taxon>
        <taxon>Streptophyta</taxon>
        <taxon>Embryophyta</taxon>
        <taxon>Tracheophyta</taxon>
        <taxon>Spermatophyta</taxon>
        <taxon>Magnoliopsida</taxon>
        <taxon>Liliopsida</taxon>
        <taxon>Poales</taxon>
        <taxon>Poaceae</taxon>
        <taxon>PACMAD clade</taxon>
        <taxon>Panicoideae</taxon>
        <taxon>Andropogonodae</taxon>
        <taxon>Andropogoneae</taxon>
        <taxon>Saccharinae</taxon>
        <taxon>Miscanthus</taxon>
    </lineage>
</organism>
<dbReference type="OrthoDB" id="661805at2759"/>
<feature type="compositionally biased region" description="Basic residues" evidence="1">
    <location>
        <begin position="59"/>
        <end position="70"/>
    </location>
</feature>
<dbReference type="AlphaFoldDB" id="A0A811R9H8"/>
<keyword evidence="2" id="KW-0812">Transmembrane</keyword>
<evidence type="ECO:0000256" key="1">
    <source>
        <dbReference type="SAM" id="MobiDB-lite"/>
    </source>
</evidence>
<evidence type="ECO:0000313" key="4">
    <source>
        <dbReference type="Proteomes" id="UP000604825"/>
    </source>
</evidence>
<protein>
    <submittedName>
        <fullName evidence="3">Uncharacterized protein</fullName>
    </submittedName>
</protein>
<comment type="caution">
    <text evidence="3">The sequence shown here is derived from an EMBL/GenBank/DDBJ whole genome shotgun (WGS) entry which is preliminary data.</text>
</comment>
<dbReference type="PANTHER" id="PTHR33564:SF8">
    <property type="entry name" value="TRANSMEMBRANE PROTEIN"/>
    <property type="match status" value="1"/>
</dbReference>
<keyword evidence="2" id="KW-0472">Membrane</keyword>
<evidence type="ECO:0000256" key="2">
    <source>
        <dbReference type="SAM" id="Phobius"/>
    </source>
</evidence>
<feature type="transmembrane region" description="Helical" evidence="2">
    <location>
        <begin position="12"/>
        <end position="32"/>
    </location>
</feature>
<accession>A0A811R9H8</accession>
<proteinExistence type="predicted"/>
<evidence type="ECO:0000313" key="3">
    <source>
        <dbReference type="EMBL" id="CAD6266815.1"/>
    </source>
</evidence>
<feature type="region of interest" description="Disordered" evidence="1">
    <location>
        <begin position="48"/>
        <end position="102"/>
    </location>
</feature>
<feature type="compositionally biased region" description="Low complexity" evidence="1">
    <location>
        <begin position="92"/>
        <end position="102"/>
    </location>
</feature>
<dbReference type="PANTHER" id="PTHR33564">
    <property type="entry name" value="TRANSMEMBRANE PROTEIN"/>
    <property type="match status" value="1"/>
</dbReference>
<gene>
    <name evidence="3" type="ORF">NCGR_LOCUS50120</name>
</gene>